<dbReference type="Proteomes" id="UP001492380">
    <property type="component" value="Unassembled WGS sequence"/>
</dbReference>
<name>A0ABR1YW75_9PEZI</name>
<proteinExistence type="predicted"/>
<reference evidence="2 3" key="1">
    <citation type="submission" date="2024-04" db="EMBL/GenBank/DDBJ databases">
        <title>Phyllosticta paracitricarpa is synonymous to the EU quarantine fungus P. citricarpa based on phylogenomic analyses.</title>
        <authorList>
            <consortium name="Lawrence Berkeley National Laboratory"/>
            <person name="Van Ingen-Buijs V.A."/>
            <person name="Van Westerhoven A.C."/>
            <person name="Haridas S."/>
            <person name="Skiadas P."/>
            <person name="Martin F."/>
            <person name="Groenewald J.Z."/>
            <person name="Crous P.W."/>
            <person name="Seidl M.F."/>
        </authorList>
    </citation>
    <scope>NUCLEOTIDE SEQUENCE [LARGE SCALE GENOMIC DNA]</scope>
    <source>
        <strain evidence="2 3">CBS 123374</strain>
    </source>
</reference>
<feature type="region of interest" description="Disordered" evidence="1">
    <location>
        <begin position="1"/>
        <end position="21"/>
    </location>
</feature>
<evidence type="ECO:0000313" key="3">
    <source>
        <dbReference type="Proteomes" id="UP001492380"/>
    </source>
</evidence>
<protein>
    <submittedName>
        <fullName evidence="2">Uncharacterized protein</fullName>
    </submittedName>
</protein>
<gene>
    <name evidence="2" type="ORF">HDK90DRAFT_464070</name>
</gene>
<evidence type="ECO:0000313" key="2">
    <source>
        <dbReference type="EMBL" id="KAK8240461.1"/>
    </source>
</evidence>
<feature type="compositionally biased region" description="Polar residues" evidence="1">
    <location>
        <begin position="190"/>
        <end position="220"/>
    </location>
</feature>
<feature type="compositionally biased region" description="Basic residues" evidence="1">
    <location>
        <begin position="157"/>
        <end position="169"/>
    </location>
</feature>
<feature type="region of interest" description="Disordered" evidence="1">
    <location>
        <begin position="146"/>
        <end position="227"/>
    </location>
</feature>
<feature type="region of interest" description="Disordered" evidence="1">
    <location>
        <begin position="257"/>
        <end position="341"/>
    </location>
</feature>
<keyword evidence="3" id="KW-1185">Reference proteome</keyword>
<sequence>MESQEAPPASNDQDDAQRSEQLEVVDCRLKNPVLMPQSVYDKTPAPGGQRLRRFGRRLATKYAAPTMIDRSESPVDLEVHNTVPGAESESEFPEPFPPPRTFGRDGFGSFLNSRASGNGKLSMTSQHCEIFSANIPIATSDQNGLLGSSEDAFKSPTPHKAKGKGKGKCHKDELEEPSEDGTNIVPGMTPTPSSNDSLSNADPQKDSQAQILEYLNSRSTGEPEEKVDYEGLKHYIDGIRRMTSLLSMGVTISDFIDRRSNQGSSRGSSRGGGSEAGSRAQETVSEAETEIDEDGKAEQAEHAEGGDDGEQAAAAAAGGSQPKPAKKNRKSKGKKKGKKKW</sequence>
<feature type="compositionally biased region" description="Basic and acidic residues" evidence="1">
    <location>
        <begin position="294"/>
        <end position="305"/>
    </location>
</feature>
<organism evidence="2 3">
    <name type="scientific">Phyllosticta capitalensis</name>
    <dbReference type="NCBI Taxonomy" id="121624"/>
    <lineage>
        <taxon>Eukaryota</taxon>
        <taxon>Fungi</taxon>
        <taxon>Dikarya</taxon>
        <taxon>Ascomycota</taxon>
        <taxon>Pezizomycotina</taxon>
        <taxon>Dothideomycetes</taxon>
        <taxon>Dothideomycetes incertae sedis</taxon>
        <taxon>Botryosphaeriales</taxon>
        <taxon>Phyllostictaceae</taxon>
        <taxon>Phyllosticta</taxon>
    </lineage>
</organism>
<dbReference type="EMBL" id="JBBWRZ010000003">
    <property type="protein sequence ID" value="KAK8240461.1"/>
    <property type="molecule type" value="Genomic_DNA"/>
</dbReference>
<accession>A0ABR1YW75</accession>
<feature type="compositionally biased region" description="Basic residues" evidence="1">
    <location>
        <begin position="324"/>
        <end position="341"/>
    </location>
</feature>
<feature type="region of interest" description="Disordered" evidence="1">
    <location>
        <begin position="84"/>
        <end position="109"/>
    </location>
</feature>
<comment type="caution">
    <text evidence="2">The sequence shown here is derived from an EMBL/GenBank/DDBJ whole genome shotgun (WGS) entry which is preliminary data.</text>
</comment>
<evidence type="ECO:0000256" key="1">
    <source>
        <dbReference type="SAM" id="MobiDB-lite"/>
    </source>
</evidence>